<comment type="caution">
    <text evidence="1">The sequence shown here is derived from an EMBL/GenBank/DDBJ whole genome shotgun (WGS) entry which is preliminary data.</text>
</comment>
<gene>
    <name evidence="1" type="ORF">FGF68_08515</name>
</gene>
<proteinExistence type="predicted"/>
<dbReference type="EMBL" id="VDCI01000008">
    <property type="protein sequence ID" value="TNJ36072.1"/>
    <property type="molecule type" value="Genomic_DNA"/>
</dbReference>
<reference evidence="1 2" key="1">
    <citation type="submission" date="2019-05" db="EMBL/GenBank/DDBJ databases">
        <title>Draft Whole-Genome sequence of the green sulfur bacterium Prosthecochloris vibrioformis DSM 260.</title>
        <authorList>
            <person name="Meyer T.E."/>
            <person name="Kyndt J.A."/>
        </authorList>
    </citation>
    <scope>NUCLEOTIDE SEQUENCE [LARGE SCALE GENOMIC DNA]</scope>
    <source>
        <strain evidence="1 2">DSM 260</strain>
    </source>
</reference>
<evidence type="ECO:0000313" key="2">
    <source>
        <dbReference type="Proteomes" id="UP000309544"/>
    </source>
</evidence>
<protein>
    <submittedName>
        <fullName evidence="1">DUF1819 family protein</fullName>
    </submittedName>
</protein>
<dbReference type="AlphaFoldDB" id="A0A5C4RYG4"/>
<dbReference type="InterPro" id="IPR014948">
    <property type="entry name" value="BrxA"/>
</dbReference>
<organism evidence="1 2">
    <name type="scientific">Prosthecochloris vibrioformis</name>
    <name type="common">Chlorobium vibrioforme</name>
    <dbReference type="NCBI Taxonomy" id="1098"/>
    <lineage>
        <taxon>Bacteria</taxon>
        <taxon>Pseudomonadati</taxon>
        <taxon>Chlorobiota</taxon>
        <taxon>Chlorobiia</taxon>
        <taxon>Chlorobiales</taxon>
        <taxon>Chlorobiaceae</taxon>
        <taxon>Prosthecochloris</taxon>
    </lineage>
</organism>
<dbReference type="RefSeq" id="WP_068867043.1">
    <property type="nucleotide sequence ID" value="NZ_VDCI01000008.1"/>
</dbReference>
<keyword evidence="2" id="KW-1185">Reference proteome</keyword>
<dbReference type="Gene3D" id="1.10.3540.10">
    <property type="entry name" value="uncharacterized protein from magnetospirillum magneticum domain"/>
    <property type="match status" value="1"/>
</dbReference>
<accession>A0A5C4RYG4</accession>
<name>A0A5C4RYG4_PROVB</name>
<dbReference type="Proteomes" id="UP000309544">
    <property type="component" value="Unassembled WGS sequence"/>
</dbReference>
<sequence>MSNDRYSMSFTTGGLFIPESVQLAVLYRDLGDWTAVREKVLTENLLQARTMNTLKRVCHEVISRLKTLRSDELDFFIAASHQEQAYLLWVAMCRRYKFIADFATEVLREHYIVLNSDLTYEDFDAFFNRKSEWHTELDGISQATRSKLRQVLFKILREADLLTADNRINAAIFSPGTLQLIYRGGSRELMYFPVFESELKGMA</sequence>
<dbReference type="InterPro" id="IPR023137">
    <property type="entry name" value="BrxA_sf"/>
</dbReference>
<evidence type="ECO:0000313" key="1">
    <source>
        <dbReference type="EMBL" id="TNJ36072.1"/>
    </source>
</evidence>
<dbReference type="Pfam" id="PF08849">
    <property type="entry name" value="BrxA"/>
    <property type="match status" value="1"/>
</dbReference>